<sequence>MNVLKNMEAIFVAALVLASASTYAQAAITRAGDAGKAQPEAVVEAAEIPVVAVVKISAKRPS</sequence>
<protein>
    <submittedName>
        <fullName evidence="2">Uncharacterized protein</fullName>
    </submittedName>
</protein>
<gene>
    <name evidence="2" type="ORF">LE190_12430</name>
</gene>
<keyword evidence="1" id="KW-0732">Signal</keyword>
<dbReference type="RefSeq" id="WP_225238999.1">
    <property type="nucleotide sequence ID" value="NZ_JAHYBX010000004.1"/>
</dbReference>
<evidence type="ECO:0000256" key="1">
    <source>
        <dbReference type="SAM" id="SignalP"/>
    </source>
</evidence>
<evidence type="ECO:0000313" key="2">
    <source>
        <dbReference type="EMBL" id="MCA1856726.1"/>
    </source>
</evidence>
<keyword evidence="3" id="KW-1185">Reference proteome</keyword>
<dbReference type="EMBL" id="JAHYBX010000004">
    <property type="protein sequence ID" value="MCA1856726.1"/>
    <property type="molecule type" value="Genomic_DNA"/>
</dbReference>
<name>A0ABS7YAK9_9BURK</name>
<comment type="caution">
    <text evidence="2">The sequence shown here is derived from an EMBL/GenBank/DDBJ whole genome shotgun (WGS) entry which is preliminary data.</text>
</comment>
<feature type="chain" id="PRO_5047370172" evidence="1">
    <location>
        <begin position="27"/>
        <end position="62"/>
    </location>
</feature>
<accession>A0ABS7YAK9</accession>
<proteinExistence type="predicted"/>
<dbReference type="Proteomes" id="UP001198602">
    <property type="component" value="Unassembled WGS sequence"/>
</dbReference>
<organism evidence="2 3">
    <name type="scientific">Massilia hydrophila</name>
    <dbReference type="NCBI Taxonomy" id="3044279"/>
    <lineage>
        <taxon>Bacteria</taxon>
        <taxon>Pseudomonadati</taxon>
        <taxon>Pseudomonadota</taxon>
        <taxon>Betaproteobacteria</taxon>
        <taxon>Burkholderiales</taxon>
        <taxon>Oxalobacteraceae</taxon>
        <taxon>Telluria group</taxon>
        <taxon>Massilia</taxon>
    </lineage>
</organism>
<feature type="signal peptide" evidence="1">
    <location>
        <begin position="1"/>
        <end position="26"/>
    </location>
</feature>
<reference evidence="2 3" key="1">
    <citation type="submission" date="2021-07" db="EMBL/GenBank/DDBJ databases">
        <title>Characterization of Violacein-producing bacteria and related species.</title>
        <authorList>
            <person name="Wilson H.S."/>
            <person name="De Leon M.E."/>
        </authorList>
    </citation>
    <scope>NUCLEOTIDE SEQUENCE [LARGE SCALE GENOMIC DNA]</scope>
    <source>
        <strain evidence="2 3">HSC-2F05</strain>
    </source>
</reference>
<evidence type="ECO:0000313" key="3">
    <source>
        <dbReference type="Proteomes" id="UP001198602"/>
    </source>
</evidence>